<name>A0A4C1VMR2_EUMVA</name>
<dbReference type="EMBL" id="BGZK01000381">
    <property type="protein sequence ID" value="GBP40398.1"/>
    <property type="molecule type" value="Genomic_DNA"/>
</dbReference>
<feature type="region of interest" description="Disordered" evidence="1">
    <location>
        <begin position="57"/>
        <end position="78"/>
    </location>
</feature>
<evidence type="ECO:0000313" key="2">
    <source>
        <dbReference type="EMBL" id="GBP40398.1"/>
    </source>
</evidence>
<organism evidence="2 3">
    <name type="scientific">Eumeta variegata</name>
    <name type="common">Bagworm moth</name>
    <name type="synonym">Eumeta japonica</name>
    <dbReference type="NCBI Taxonomy" id="151549"/>
    <lineage>
        <taxon>Eukaryota</taxon>
        <taxon>Metazoa</taxon>
        <taxon>Ecdysozoa</taxon>
        <taxon>Arthropoda</taxon>
        <taxon>Hexapoda</taxon>
        <taxon>Insecta</taxon>
        <taxon>Pterygota</taxon>
        <taxon>Neoptera</taxon>
        <taxon>Endopterygota</taxon>
        <taxon>Lepidoptera</taxon>
        <taxon>Glossata</taxon>
        <taxon>Ditrysia</taxon>
        <taxon>Tineoidea</taxon>
        <taxon>Psychidae</taxon>
        <taxon>Oiketicinae</taxon>
        <taxon>Eumeta</taxon>
    </lineage>
</organism>
<protein>
    <submittedName>
        <fullName evidence="2">Uncharacterized protein</fullName>
    </submittedName>
</protein>
<evidence type="ECO:0000313" key="3">
    <source>
        <dbReference type="Proteomes" id="UP000299102"/>
    </source>
</evidence>
<accession>A0A4C1VMR2</accession>
<comment type="caution">
    <text evidence="2">The sequence shown here is derived from an EMBL/GenBank/DDBJ whole genome shotgun (WGS) entry which is preliminary data.</text>
</comment>
<reference evidence="2 3" key="1">
    <citation type="journal article" date="2019" name="Commun. Biol.">
        <title>The bagworm genome reveals a unique fibroin gene that provides high tensile strength.</title>
        <authorList>
            <person name="Kono N."/>
            <person name="Nakamura H."/>
            <person name="Ohtoshi R."/>
            <person name="Tomita M."/>
            <person name="Numata K."/>
            <person name="Arakawa K."/>
        </authorList>
    </citation>
    <scope>NUCLEOTIDE SEQUENCE [LARGE SCALE GENOMIC DNA]</scope>
</reference>
<dbReference type="Proteomes" id="UP000299102">
    <property type="component" value="Unassembled WGS sequence"/>
</dbReference>
<sequence length="78" mass="9031">MIPADLEVILVAQFNPYVNHWRHRKPGLCKRKILKKIIEEKGVQRDCEIEIAISRHSSDSALQPQDCESVERGELYTT</sequence>
<gene>
    <name evidence="2" type="ORF">EVAR_25250_1</name>
</gene>
<keyword evidence="3" id="KW-1185">Reference proteome</keyword>
<evidence type="ECO:0000256" key="1">
    <source>
        <dbReference type="SAM" id="MobiDB-lite"/>
    </source>
</evidence>
<feature type="compositionally biased region" description="Basic and acidic residues" evidence="1">
    <location>
        <begin position="69"/>
        <end position="78"/>
    </location>
</feature>
<dbReference type="AlphaFoldDB" id="A0A4C1VMR2"/>
<proteinExistence type="predicted"/>